<gene>
    <name evidence="2" type="ORF">LTR77_005126</name>
</gene>
<evidence type="ECO:0000313" key="3">
    <source>
        <dbReference type="Proteomes" id="UP001337655"/>
    </source>
</evidence>
<dbReference type="EMBL" id="JAVRRT010000007">
    <property type="protein sequence ID" value="KAK5170538.1"/>
    <property type="molecule type" value="Genomic_DNA"/>
</dbReference>
<dbReference type="Pfam" id="PF07426">
    <property type="entry name" value="Dynactin_p22"/>
    <property type="match status" value="1"/>
</dbReference>
<dbReference type="RefSeq" id="XP_064659736.1">
    <property type="nucleotide sequence ID" value="XM_064802375.1"/>
</dbReference>
<evidence type="ECO:0000256" key="1">
    <source>
        <dbReference type="SAM" id="MobiDB-lite"/>
    </source>
</evidence>
<evidence type="ECO:0000313" key="2">
    <source>
        <dbReference type="EMBL" id="KAK5170538.1"/>
    </source>
</evidence>
<protein>
    <recommendedName>
        <fullName evidence="4">Nuclear distribution protein RO10</fullName>
    </recommendedName>
</protein>
<name>A0AAV9PF58_9PEZI</name>
<feature type="region of interest" description="Disordered" evidence="1">
    <location>
        <begin position="26"/>
        <end position="46"/>
    </location>
</feature>
<dbReference type="GeneID" id="89926470"/>
<dbReference type="Proteomes" id="UP001337655">
    <property type="component" value="Unassembled WGS sequence"/>
</dbReference>
<dbReference type="AlphaFoldDB" id="A0AAV9PF58"/>
<evidence type="ECO:0008006" key="4">
    <source>
        <dbReference type="Google" id="ProtNLM"/>
    </source>
</evidence>
<organism evidence="2 3">
    <name type="scientific">Saxophila tyrrhenica</name>
    <dbReference type="NCBI Taxonomy" id="1690608"/>
    <lineage>
        <taxon>Eukaryota</taxon>
        <taxon>Fungi</taxon>
        <taxon>Dikarya</taxon>
        <taxon>Ascomycota</taxon>
        <taxon>Pezizomycotina</taxon>
        <taxon>Dothideomycetes</taxon>
        <taxon>Dothideomycetidae</taxon>
        <taxon>Mycosphaerellales</taxon>
        <taxon>Extremaceae</taxon>
        <taxon>Saxophila</taxon>
    </lineage>
</organism>
<reference evidence="2 3" key="1">
    <citation type="submission" date="2023-08" db="EMBL/GenBank/DDBJ databases">
        <title>Black Yeasts Isolated from many extreme environments.</title>
        <authorList>
            <person name="Coleine C."/>
            <person name="Stajich J.E."/>
            <person name="Selbmann L."/>
        </authorList>
    </citation>
    <scope>NUCLEOTIDE SEQUENCE [LARGE SCALE GENOMIC DNA]</scope>
    <source>
        <strain evidence="2 3">CCFEE 5935</strain>
    </source>
</reference>
<dbReference type="GO" id="GO:0061640">
    <property type="term" value="P:cytoskeleton-dependent cytokinesis"/>
    <property type="evidence" value="ECO:0007669"/>
    <property type="project" value="InterPro"/>
</dbReference>
<comment type="caution">
    <text evidence="2">The sequence shown here is derived from an EMBL/GenBank/DDBJ whole genome shotgun (WGS) entry which is preliminary data.</text>
</comment>
<dbReference type="InterPro" id="IPR009991">
    <property type="entry name" value="DCTN3"/>
</dbReference>
<sequence length="208" mass="23311">MTTSKAVSADTLSLLETRLQRLDYLLNGDTGPSEETTTSRQHHGSAAARLRVLERSLQSLATKSPTVNEILFLQKHHPDLFTTSSPSTIPSTLPTTSLASLVLAHENLYRTTSTHLTHLQDLTIPDPAPTSKLIDLRPRIDAARTKQLEQAKEVAELRARSARAVEAWYEGGVLGMDEQWAEWEERLREAEILVRRREAGRRREEGVV</sequence>
<accession>A0AAV9PF58</accession>
<keyword evidence="3" id="KW-1185">Reference proteome</keyword>
<proteinExistence type="predicted"/>
<dbReference type="GO" id="GO:0005869">
    <property type="term" value="C:dynactin complex"/>
    <property type="evidence" value="ECO:0007669"/>
    <property type="project" value="InterPro"/>
</dbReference>